<comment type="similarity">
    <text evidence="3">Belongs to the NSE2 family.</text>
</comment>
<comment type="pathway">
    <text evidence="2">Protein modification; protein sumoylation.</text>
</comment>
<accession>A0A9W7AHX2</accession>
<dbReference type="GO" id="GO:0061665">
    <property type="term" value="F:SUMO ligase activity"/>
    <property type="evidence" value="ECO:0007669"/>
    <property type="project" value="TreeGrafter"/>
</dbReference>
<reference evidence="12" key="1">
    <citation type="submission" date="2022-07" db="EMBL/GenBank/DDBJ databases">
        <title>Genome analysis of Parmales, a sister group of diatoms, reveals the evolutionary specialization of diatoms from phago-mixotrophs to photoautotrophs.</title>
        <authorList>
            <person name="Ban H."/>
            <person name="Sato S."/>
            <person name="Yoshikawa S."/>
            <person name="Kazumasa Y."/>
            <person name="Nakamura Y."/>
            <person name="Ichinomiya M."/>
            <person name="Saitoh K."/>
            <person name="Sato N."/>
            <person name="Blanc-Mathieu R."/>
            <person name="Endo H."/>
            <person name="Kuwata A."/>
            <person name="Ogata H."/>
        </authorList>
    </citation>
    <scope>NUCLEOTIDE SEQUENCE</scope>
</reference>
<evidence type="ECO:0000256" key="1">
    <source>
        <dbReference type="ARBA" id="ARBA00004123"/>
    </source>
</evidence>
<evidence type="ECO:0000256" key="2">
    <source>
        <dbReference type="ARBA" id="ARBA00004718"/>
    </source>
</evidence>
<keyword evidence="5" id="KW-0479">Metal-binding</keyword>
<dbReference type="GO" id="GO:0008270">
    <property type="term" value="F:zinc ion binding"/>
    <property type="evidence" value="ECO:0007669"/>
    <property type="project" value="UniProtKB-KW"/>
</dbReference>
<dbReference type="GO" id="GO:0000724">
    <property type="term" value="P:double-strand break repair via homologous recombination"/>
    <property type="evidence" value="ECO:0007669"/>
    <property type="project" value="InterPro"/>
</dbReference>
<evidence type="ECO:0000256" key="4">
    <source>
        <dbReference type="ARBA" id="ARBA00022679"/>
    </source>
</evidence>
<evidence type="ECO:0000256" key="5">
    <source>
        <dbReference type="ARBA" id="ARBA00022723"/>
    </source>
</evidence>
<keyword evidence="7" id="KW-0833">Ubl conjugation pathway</keyword>
<comment type="subcellular location">
    <subcellularLocation>
        <location evidence="1">Nucleus</location>
    </subcellularLocation>
</comment>
<feature type="region of interest" description="Disordered" evidence="10">
    <location>
        <begin position="149"/>
        <end position="171"/>
    </location>
</feature>
<keyword evidence="4" id="KW-0808">Transferase</keyword>
<protein>
    <recommendedName>
        <fullName evidence="11">SP-RING-type domain-containing protein</fullName>
    </recommendedName>
</protein>
<evidence type="ECO:0000259" key="11">
    <source>
        <dbReference type="Pfam" id="PF11789"/>
    </source>
</evidence>
<dbReference type="InterPro" id="IPR004181">
    <property type="entry name" value="Znf_MIZ"/>
</dbReference>
<evidence type="ECO:0000313" key="12">
    <source>
        <dbReference type="EMBL" id="GMH69712.1"/>
    </source>
</evidence>
<feature type="domain" description="SP-RING-type" evidence="11">
    <location>
        <begin position="77"/>
        <end position="125"/>
    </location>
</feature>
<dbReference type="OrthoDB" id="26899at2759"/>
<dbReference type="Gene3D" id="3.30.40.10">
    <property type="entry name" value="Zinc/RING finger domain, C3HC4 (zinc finger)"/>
    <property type="match status" value="1"/>
</dbReference>
<organism evidence="12 13">
    <name type="scientific">Triparma retinervis</name>
    <dbReference type="NCBI Taxonomy" id="2557542"/>
    <lineage>
        <taxon>Eukaryota</taxon>
        <taxon>Sar</taxon>
        <taxon>Stramenopiles</taxon>
        <taxon>Ochrophyta</taxon>
        <taxon>Bolidophyceae</taxon>
        <taxon>Parmales</taxon>
        <taxon>Triparmaceae</taxon>
        <taxon>Triparma</taxon>
    </lineage>
</organism>
<name>A0A9W7AHX2_9STRA</name>
<feature type="compositionally biased region" description="Basic and acidic residues" evidence="10">
    <location>
        <begin position="149"/>
        <end position="163"/>
    </location>
</feature>
<evidence type="ECO:0000256" key="3">
    <source>
        <dbReference type="ARBA" id="ARBA00008212"/>
    </source>
</evidence>
<keyword evidence="6" id="KW-0863">Zinc-finger</keyword>
<gene>
    <name evidence="12" type="ORF">TrRE_jg4287</name>
</gene>
<dbReference type="Pfam" id="PF11789">
    <property type="entry name" value="zf-Nse"/>
    <property type="match status" value="1"/>
</dbReference>
<dbReference type="Proteomes" id="UP001165082">
    <property type="component" value="Unassembled WGS sequence"/>
</dbReference>
<dbReference type="InterPro" id="IPR013083">
    <property type="entry name" value="Znf_RING/FYVE/PHD"/>
</dbReference>
<dbReference type="AlphaFoldDB" id="A0A9W7AHX2"/>
<sequence length="171" mass="19749">MPVNTADVAISDIIKEEIKYKMGFKDARGNLYNLAELMAECENGILEEKEMDRIKVDIMKADGDACRGILEIVGGNKEEELKCPMTKMFYVNPMKNTICGHTVDEQSLEQLRKAKKVNCAYPGCSNKNKGVDLKYFVEDEDMRLKIESWKRRKEKETAKRRKEEEEEEEAL</sequence>
<dbReference type="SUPFAM" id="SSF57850">
    <property type="entry name" value="RING/U-box"/>
    <property type="match status" value="1"/>
</dbReference>
<dbReference type="GO" id="GO:0030915">
    <property type="term" value="C:Smc5-Smc6 complex"/>
    <property type="evidence" value="ECO:0007669"/>
    <property type="project" value="InterPro"/>
</dbReference>
<dbReference type="InterPro" id="IPR026846">
    <property type="entry name" value="Nse2(Mms21)"/>
</dbReference>
<evidence type="ECO:0000313" key="13">
    <source>
        <dbReference type="Proteomes" id="UP001165082"/>
    </source>
</evidence>
<dbReference type="CDD" id="cd16651">
    <property type="entry name" value="SPL-RING_NSE2"/>
    <property type="match status" value="1"/>
</dbReference>
<dbReference type="PANTHER" id="PTHR21330:SF1">
    <property type="entry name" value="E3 SUMO-PROTEIN LIGASE NSE2"/>
    <property type="match status" value="1"/>
</dbReference>
<evidence type="ECO:0000256" key="7">
    <source>
        <dbReference type="ARBA" id="ARBA00022786"/>
    </source>
</evidence>
<comment type="caution">
    <text evidence="12">The sequence shown here is derived from an EMBL/GenBank/DDBJ whole genome shotgun (WGS) entry which is preliminary data.</text>
</comment>
<evidence type="ECO:0000256" key="8">
    <source>
        <dbReference type="ARBA" id="ARBA00022833"/>
    </source>
</evidence>
<dbReference type="GO" id="GO:0016925">
    <property type="term" value="P:protein sumoylation"/>
    <property type="evidence" value="ECO:0007669"/>
    <property type="project" value="TreeGrafter"/>
</dbReference>
<evidence type="ECO:0000256" key="10">
    <source>
        <dbReference type="SAM" id="MobiDB-lite"/>
    </source>
</evidence>
<dbReference type="GO" id="GO:0005634">
    <property type="term" value="C:nucleus"/>
    <property type="evidence" value="ECO:0007669"/>
    <property type="project" value="UniProtKB-SubCell"/>
</dbReference>
<keyword evidence="9" id="KW-0539">Nucleus</keyword>
<proteinExistence type="inferred from homology"/>
<keyword evidence="13" id="KW-1185">Reference proteome</keyword>
<evidence type="ECO:0000256" key="9">
    <source>
        <dbReference type="ARBA" id="ARBA00023242"/>
    </source>
</evidence>
<dbReference type="EMBL" id="BRXZ01001378">
    <property type="protein sequence ID" value="GMH69712.1"/>
    <property type="molecule type" value="Genomic_DNA"/>
</dbReference>
<dbReference type="PANTHER" id="PTHR21330">
    <property type="entry name" value="E3 SUMO-PROTEIN LIGASE NSE2"/>
    <property type="match status" value="1"/>
</dbReference>
<keyword evidence="8" id="KW-0862">Zinc</keyword>
<evidence type="ECO:0000256" key="6">
    <source>
        <dbReference type="ARBA" id="ARBA00022771"/>
    </source>
</evidence>